<name>A0ACB5SU54_AMBMO</name>
<evidence type="ECO:0000313" key="2">
    <source>
        <dbReference type="Proteomes" id="UP001165064"/>
    </source>
</evidence>
<proteinExistence type="predicted"/>
<organism evidence="1 2">
    <name type="scientific">Ambrosiozyma monospora</name>
    <name type="common">Yeast</name>
    <name type="synonym">Endomycopsis monosporus</name>
    <dbReference type="NCBI Taxonomy" id="43982"/>
    <lineage>
        <taxon>Eukaryota</taxon>
        <taxon>Fungi</taxon>
        <taxon>Dikarya</taxon>
        <taxon>Ascomycota</taxon>
        <taxon>Saccharomycotina</taxon>
        <taxon>Pichiomycetes</taxon>
        <taxon>Pichiales</taxon>
        <taxon>Pichiaceae</taxon>
        <taxon>Ambrosiozyma</taxon>
    </lineage>
</organism>
<gene>
    <name evidence="1" type="ORF">Amon02_000108900</name>
</gene>
<protein>
    <submittedName>
        <fullName evidence="1">Unnamed protein product</fullName>
    </submittedName>
</protein>
<dbReference type="EMBL" id="BSXS01000485">
    <property type="protein sequence ID" value="GME72690.1"/>
    <property type="molecule type" value="Genomic_DNA"/>
</dbReference>
<keyword evidence="2" id="KW-1185">Reference proteome</keyword>
<reference evidence="1" key="1">
    <citation type="submission" date="2023-04" db="EMBL/GenBank/DDBJ databases">
        <title>Ambrosiozyma monospora NBRC 10751.</title>
        <authorList>
            <person name="Ichikawa N."/>
            <person name="Sato H."/>
            <person name="Tonouchi N."/>
        </authorList>
    </citation>
    <scope>NUCLEOTIDE SEQUENCE</scope>
    <source>
        <strain evidence="1">NBRC 10751</strain>
    </source>
</reference>
<dbReference type="Proteomes" id="UP001165064">
    <property type="component" value="Unassembled WGS sequence"/>
</dbReference>
<evidence type="ECO:0000313" key="1">
    <source>
        <dbReference type="EMBL" id="GME72690.1"/>
    </source>
</evidence>
<comment type="caution">
    <text evidence="1">The sequence shown here is derived from an EMBL/GenBank/DDBJ whole genome shotgun (WGS) entry which is preliminary data.</text>
</comment>
<accession>A0ACB5SU54</accession>
<sequence length="332" mass="38598">MGTPVDFTGLPNVKKVSMSFRVFEHYLTVLKYLQHCKQVESVHFSDFKLSTSFPAEDCTKLNGNFFPLVRHLSLTIECQDPYNLYMPCVMDSPYIDVEAPILFPNLYEVKQKECYHSMRPKFKAVQILSQNSKTGSSRPNSSFLDKLTDLSESIETLYLKITRKPDNSKIRRIINQHRKLTRGPIMIAKFKFREEVYYKRFLKEFKIRLVPGRSTCKKSQAPTLLIELDKGVLNQIDECFLIVGMKTFVHFPHNIPDSVRTCEITTTPKIASTSERGSPLITISSPFAEPTRRMIEVRALRYIDLKPTWRGVLILTEYELYRESTFNMFNMC</sequence>